<reference evidence="1 2" key="1">
    <citation type="submission" date="2019-02" db="EMBL/GenBank/DDBJ databases">
        <title>Deep-cultivation of Planctomycetes and their phenomic and genomic characterization uncovers novel biology.</title>
        <authorList>
            <person name="Wiegand S."/>
            <person name="Jogler M."/>
            <person name="Boedeker C."/>
            <person name="Pinto D."/>
            <person name="Vollmers J."/>
            <person name="Rivas-Marin E."/>
            <person name="Kohn T."/>
            <person name="Peeters S.H."/>
            <person name="Heuer A."/>
            <person name="Rast P."/>
            <person name="Oberbeckmann S."/>
            <person name="Bunk B."/>
            <person name="Jeske O."/>
            <person name="Meyerdierks A."/>
            <person name="Storesund J.E."/>
            <person name="Kallscheuer N."/>
            <person name="Luecker S."/>
            <person name="Lage O.M."/>
            <person name="Pohl T."/>
            <person name="Merkel B.J."/>
            <person name="Hornburger P."/>
            <person name="Mueller R.-W."/>
            <person name="Bruemmer F."/>
            <person name="Labrenz M."/>
            <person name="Spormann A.M."/>
            <person name="Op den Camp H."/>
            <person name="Overmann J."/>
            <person name="Amann R."/>
            <person name="Jetten M.S.M."/>
            <person name="Mascher T."/>
            <person name="Medema M.H."/>
            <person name="Devos D.P."/>
            <person name="Kaster A.-K."/>
            <person name="Ovreas L."/>
            <person name="Rohde M."/>
            <person name="Galperin M.Y."/>
            <person name="Jogler C."/>
        </authorList>
    </citation>
    <scope>NUCLEOTIDE SEQUENCE [LARGE SCALE GENOMIC DNA]</scope>
    <source>
        <strain evidence="1 2">Pan181</strain>
    </source>
</reference>
<keyword evidence="2" id="KW-1185">Reference proteome</keyword>
<accession>A0A518AS39</accession>
<proteinExistence type="predicted"/>
<sequence>MTTRKFDNSAIDLSQERLSQHVSEYSFEEALANGLLVNVTSWVRHEMGFGTSRYNVKIAVTARLWKTIVRISPLAKVWQTVVGRGNDVLWLAAYAMHRARQVGEDAANFQCFLPTEDDWGSECVKPLRVELCDEQGKAAIVIGYVEEFAML</sequence>
<evidence type="ECO:0000313" key="1">
    <source>
        <dbReference type="EMBL" id="QDU57534.1"/>
    </source>
</evidence>
<dbReference type="EMBL" id="CP036278">
    <property type="protein sequence ID" value="QDU57534.1"/>
    <property type="molecule type" value="Genomic_DNA"/>
</dbReference>
<protein>
    <submittedName>
        <fullName evidence="1">Uncharacterized protein</fullName>
    </submittedName>
</protein>
<dbReference type="Proteomes" id="UP000315750">
    <property type="component" value="Chromosome"/>
</dbReference>
<dbReference type="RefSeq" id="WP_145248767.1">
    <property type="nucleotide sequence ID" value="NZ_CP036278.1"/>
</dbReference>
<organism evidence="1 2">
    <name type="scientific">Aeoliella mucimassa</name>
    <dbReference type="NCBI Taxonomy" id="2527972"/>
    <lineage>
        <taxon>Bacteria</taxon>
        <taxon>Pseudomonadati</taxon>
        <taxon>Planctomycetota</taxon>
        <taxon>Planctomycetia</taxon>
        <taxon>Pirellulales</taxon>
        <taxon>Lacipirellulaceae</taxon>
        <taxon>Aeoliella</taxon>
    </lineage>
</organism>
<gene>
    <name evidence="1" type="ORF">Pan181_37520</name>
</gene>
<evidence type="ECO:0000313" key="2">
    <source>
        <dbReference type="Proteomes" id="UP000315750"/>
    </source>
</evidence>
<dbReference type="KEGG" id="amuc:Pan181_37520"/>
<name>A0A518AS39_9BACT</name>
<dbReference type="AlphaFoldDB" id="A0A518AS39"/>